<dbReference type="Proteomes" id="UP000091857">
    <property type="component" value="Chromosome 4"/>
</dbReference>
<dbReference type="EMBL" id="CM004390">
    <property type="protein sequence ID" value="OAY53251.1"/>
    <property type="molecule type" value="Genomic_DNA"/>
</dbReference>
<gene>
    <name evidence="7" type="ORF">MANES_04G148500v8</name>
</gene>
<evidence type="ECO:0000256" key="4">
    <source>
        <dbReference type="ARBA" id="ARBA00022525"/>
    </source>
</evidence>
<evidence type="ECO:0000256" key="6">
    <source>
        <dbReference type="RuleBase" id="RU367044"/>
    </source>
</evidence>
<dbReference type="GO" id="GO:0060320">
    <property type="term" value="P:rejection of self pollen"/>
    <property type="evidence" value="ECO:0007669"/>
    <property type="project" value="UniProtKB-KW"/>
</dbReference>
<dbReference type="Pfam" id="PF05938">
    <property type="entry name" value="Self-incomp_S1"/>
    <property type="match status" value="1"/>
</dbReference>
<comment type="similarity">
    <text evidence="2 6">Belongs to the plant self-incompatibility (S1) protein family.</text>
</comment>
<evidence type="ECO:0000256" key="2">
    <source>
        <dbReference type="ARBA" id="ARBA00005581"/>
    </source>
</evidence>
<dbReference type="AlphaFoldDB" id="A0A2C9W561"/>
<feature type="chain" id="PRO_5025093342" description="S-protein homolog" evidence="6">
    <location>
        <begin position="26"/>
        <end position="157"/>
    </location>
</feature>
<keyword evidence="4 6" id="KW-0964">Secreted</keyword>
<dbReference type="PANTHER" id="PTHR31232">
    <property type="match status" value="1"/>
</dbReference>
<sequence>MVPISWFHLSLFFSLLAISYNPVLARQPTQQLTSIQSKTDGLCFRFTVHVINGLSSNANPLLLQCRSLDDDLGNHTLNVGGDFHFSFKLKVFGGKTIFTCDLEWGAKHQHAIVFRDSIEASECCVGDDNCYWRAQDDGIYFTVDGQDKWDKIYDWLQ</sequence>
<evidence type="ECO:0000313" key="7">
    <source>
        <dbReference type="EMBL" id="OAY53251.1"/>
    </source>
</evidence>
<feature type="signal peptide" evidence="6">
    <location>
        <begin position="1"/>
        <end position="25"/>
    </location>
</feature>
<evidence type="ECO:0000256" key="3">
    <source>
        <dbReference type="ARBA" id="ARBA00022471"/>
    </source>
</evidence>
<proteinExistence type="inferred from homology"/>
<name>A0A2C9W561_MANES</name>
<organism evidence="7 8">
    <name type="scientific">Manihot esculenta</name>
    <name type="common">Cassava</name>
    <name type="synonym">Jatropha manihot</name>
    <dbReference type="NCBI Taxonomy" id="3983"/>
    <lineage>
        <taxon>Eukaryota</taxon>
        <taxon>Viridiplantae</taxon>
        <taxon>Streptophyta</taxon>
        <taxon>Embryophyta</taxon>
        <taxon>Tracheophyta</taxon>
        <taxon>Spermatophyta</taxon>
        <taxon>Magnoliopsida</taxon>
        <taxon>eudicotyledons</taxon>
        <taxon>Gunneridae</taxon>
        <taxon>Pentapetalae</taxon>
        <taxon>rosids</taxon>
        <taxon>fabids</taxon>
        <taxon>Malpighiales</taxon>
        <taxon>Euphorbiaceae</taxon>
        <taxon>Crotonoideae</taxon>
        <taxon>Manihoteae</taxon>
        <taxon>Manihot</taxon>
    </lineage>
</organism>
<dbReference type="OrthoDB" id="845443at2759"/>
<dbReference type="Gramene" id="Manes.04G148500.1.v8.1">
    <property type="protein sequence ID" value="Manes.04G148500.1.v8.1.CDS.1"/>
    <property type="gene ID" value="Manes.04G148500.v8.1"/>
</dbReference>
<dbReference type="GO" id="GO:0005576">
    <property type="term" value="C:extracellular region"/>
    <property type="evidence" value="ECO:0007669"/>
    <property type="project" value="UniProtKB-SubCell"/>
</dbReference>
<keyword evidence="3 6" id="KW-0713">Self-incompatibility</keyword>
<accession>A0A2C9W561</accession>
<comment type="caution">
    <text evidence="7">The sequence shown here is derived from an EMBL/GenBank/DDBJ whole genome shotgun (WGS) entry which is preliminary data.</text>
</comment>
<dbReference type="InterPro" id="IPR010264">
    <property type="entry name" value="Self-incomp_S1"/>
</dbReference>
<comment type="subcellular location">
    <subcellularLocation>
        <location evidence="1 6">Secreted</location>
    </subcellularLocation>
</comment>
<evidence type="ECO:0000256" key="5">
    <source>
        <dbReference type="ARBA" id="ARBA00022729"/>
    </source>
</evidence>
<evidence type="ECO:0000313" key="8">
    <source>
        <dbReference type="Proteomes" id="UP000091857"/>
    </source>
</evidence>
<protein>
    <recommendedName>
        <fullName evidence="6">S-protein homolog</fullName>
    </recommendedName>
</protein>
<evidence type="ECO:0000256" key="1">
    <source>
        <dbReference type="ARBA" id="ARBA00004613"/>
    </source>
</evidence>
<dbReference type="PANTHER" id="PTHR31232:SF137">
    <property type="entry name" value="S-PROTEIN HOMOLOG"/>
    <property type="match status" value="1"/>
</dbReference>
<reference evidence="8" key="1">
    <citation type="journal article" date="2016" name="Nat. Biotechnol.">
        <title>Sequencing wild and cultivated cassava and related species reveals extensive interspecific hybridization and genetic diversity.</title>
        <authorList>
            <person name="Bredeson J.V."/>
            <person name="Lyons J.B."/>
            <person name="Prochnik S.E."/>
            <person name="Wu G.A."/>
            <person name="Ha C.M."/>
            <person name="Edsinger-Gonzales E."/>
            <person name="Grimwood J."/>
            <person name="Schmutz J."/>
            <person name="Rabbi I.Y."/>
            <person name="Egesi C."/>
            <person name="Nauluvula P."/>
            <person name="Lebot V."/>
            <person name="Ndunguru J."/>
            <person name="Mkamilo G."/>
            <person name="Bart R.S."/>
            <person name="Setter T.L."/>
            <person name="Gleadow R.M."/>
            <person name="Kulakow P."/>
            <person name="Ferguson M.E."/>
            <person name="Rounsley S."/>
            <person name="Rokhsar D.S."/>
        </authorList>
    </citation>
    <scope>NUCLEOTIDE SEQUENCE [LARGE SCALE GENOMIC DNA]</scope>
    <source>
        <strain evidence="8">cv. AM560-2</strain>
    </source>
</reference>
<keyword evidence="5 6" id="KW-0732">Signal</keyword>
<keyword evidence="8" id="KW-1185">Reference proteome</keyword>